<evidence type="ECO:0000256" key="5">
    <source>
        <dbReference type="ARBA" id="ARBA00023014"/>
    </source>
</evidence>
<feature type="compositionally biased region" description="Low complexity" evidence="8">
    <location>
        <begin position="55"/>
        <end position="80"/>
    </location>
</feature>
<evidence type="ECO:0000313" key="9">
    <source>
        <dbReference type="EMBL" id="KAG0250763.1"/>
    </source>
</evidence>
<feature type="region of interest" description="Disordered" evidence="8">
    <location>
        <begin position="496"/>
        <end position="522"/>
    </location>
</feature>
<evidence type="ECO:0000256" key="8">
    <source>
        <dbReference type="SAM" id="MobiDB-lite"/>
    </source>
</evidence>
<name>A0A9P6PRW0_9FUNG</name>
<dbReference type="GO" id="GO:0005763">
    <property type="term" value="C:mitochondrial small ribosomal subunit"/>
    <property type="evidence" value="ECO:0007669"/>
    <property type="project" value="TreeGrafter"/>
</dbReference>
<comment type="function">
    <text evidence="7">Mitochondrial ribosome (mitoribosome) assembly factor. Binds at the interface of the head and body domains of the mitochondrial small ribosomal subunit (mt-SSU), occluding the mRNA channel and preventing compaction of the head domain towards the body. Probable inactive methyltransferase: retains the characteristic folding and ability to bind S-adenosyl-L-methionine, but it probably lost its methyltransferase activity.</text>
</comment>
<accession>A0A9P6PRW0</accession>
<dbReference type="InterPro" id="IPR029063">
    <property type="entry name" value="SAM-dependent_MTases_sf"/>
</dbReference>
<keyword evidence="3" id="KW-0809">Transit peptide</keyword>
<evidence type="ECO:0000256" key="4">
    <source>
        <dbReference type="ARBA" id="ARBA00023004"/>
    </source>
</evidence>
<gene>
    <name evidence="9" type="primary">RSM22</name>
    <name evidence="9" type="ORF">BG011_008121</name>
</gene>
<feature type="compositionally biased region" description="Basic residues" evidence="8">
    <location>
        <begin position="632"/>
        <end position="643"/>
    </location>
</feature>
<dbReference type="GO" id="GO:0006412">
    <property type="term" value="P:translation"/>
    <property type="evidence" value="ECO:0007669"/>
    <property type="project" value="InterPro"/>
</dbReference>
<dbReference type="GO" id="GO:0003735">
    <property type="term" value="F:structural constituent of ribosome"/>
    <property type="evidence" value="ECO:0007669"/>
    <property type="project" value="TreeGrafter"/>
</dbReference>
<keyword evidence="6" id="KW-0496">Mitochondrion</keyword>
<dbReference type="PANTHER" id="PTHR13184:SF5">
    <property type="entry name" value="METHYLTRANSFERASE-LIKE PROTEIN 17, MITOCHONDRIAL"/>
    <property type="match status" value="1"/>
</dbReference>
<dbReference type="PANTHER" id="PTHR13184">
    <property type="entry name" value="37S RIBOSOMAL PROTEIN S22"/>
    <property type="match status" value="1"/>
</dbReference>
<feature type="region of interest" description="Disordered" evidence="8">
    <location>
        <begin position="53"/>
        <end position="82"/>
    </location>
</feature>
<keyword evidence="2" id="KW-0479">Metal-binding</keyword>
<organism evidence="9 10">
    <name type="scientific">Mortierella polycephala</name>
    <dbReference type="NCBI Taxonomy" id="41804"/>
    <lineage>
        <taxon>Eukaryota</taxon>
        <taxon>Fungi</taxon>
        <taxon>Fungi incertae sedis</taxon>
        <taxon>Mucoromycota</taxon>
        <taxon>Mortierellomycotina</taxon>
        <taxon>Mortierellomycetes</taxon>
        <taxon>Mortierellales</taxon>
        <taxon>Mortierellaceae</taxon>
        <taxon>Mortierella</taxon>
    </lineage>
</organism>
<dbReference type="InterPro" id="IPR052571">
    <property type="entry name" value="Mt_RNA_Methyltransferase"/>
</dbReference>
<evidence type="ECO:0000256" key="1">
    <source>
        <dbReference type="ARBA" id="ARBA00004173"/>
    </source>
</evidence>
<keyword evidence="5" id="KW-0411">Iron-sulfur</keyword>
<evidence type="ECO:0000313" key="10">
    <source>
        <dbReference type="Proteomes" id="UP000726737"/>
    </source>
</evidence>
<feature type="region of interest" description="Disordered" evidence="8">
    <location>
        <begin position="607"/>
        <end position="675"/>
    </location>
</feature>
<keyword evidence="10" id="KW-1185">Reference proteome</keyword>
<sequence>MTSPFRKLNGPQVHRTVSGITDSLTGRLSALSITRNHGSTALRGYARVARARIITPKSPSKPSSTSTSSSATTLSSKAPSVIGGKAEDASNIKLPGDFKLAKMQMVPEYDPNMVIFLDKHGNVSMIPQDDRVKGQTREEFDAFEDINTDVPAYMRGSKEAEYGRKRIGQVELPQNILESIRGIIDEEDKALIRTDALRLYGSLRSTGALEDDGSMELPTKRMKSGSGDMADGDRPVPAHILEYGHRESIAYVAAMASTTYSAIKNVLEEVHRRVPTLQPKTFLDFGTGPGTAIWAANEVWGAPLKYTGVDTSMAMLETAEDILDAMSSRGTPIQNVAFKPFMSHGPQAAKHDIVMSAFALSELTTPALRKSTLEHLWDSTNDILILIDRGTPSGFKVLAEAREQILGLDANRIKAKPKYDAYGVQLPEEPTKREPAYVLAPRKTKHTKENFEDAKYTYVILRKGPRPISTPPTSTPTPAKVIETTEATAELNTNTQALEHDSSHVPPAEPRKKKYAKLPPPPPVTYDTPEKMFAASNAWSRIVIQPLKKDGHVVIDTCGASGYLERIIIPKSQGKIPYRDARKAMWGDLFPHQPKNKAVRREILEQNDAEAEGEKKNKNQRPSGMSAEAMLRRTKQKAKKQSRQKINVDKELSIDGSRKTRKGKKDDEEDLFINL</sequence>
<dbReference type="GO" id="GO:0051536">
    <property type="term" value="F:iron-sulfur cluster binding"/>
    <property type="evidence" value="ECO:0007669"/>
    <property type="project" value="UniProtKB-KW"/>
</dbReference>
<feature type="region of interest" description="Disordered" evidence="8">
    <location>
        <begin position="210"/>
        <end position="233"/>
    </location>
</feature>
<evidence type="ECO:0000256" key="2">
    <source>
        <dbReference type="ARBA" id="ARBA00022723"/>
    </source>
</evidence>
<reference evidence="9" key="1">
    <citation type="journal article" date="2020" name="Fungal Divers.">
        <title>Resolving the Mortierellaceae phylogeny through synthesis of multi-gene phylogenetics and phylogenomics.</title>
        <authorList>
            <person name="Vandepol N."/>
            <person name="Liber J."/>
            <person name="Desiro A."/>
            <person name="Na H."/>
            <person name="Kennedy M."/>
            <person name="Barry K."/>
            <person name="Grigoriev I.V."/>
            <person name="Miller A.N."/>
            <person name="O'Donnell K."/>
            <person name="Stajich J.E."/>
            <person name="Bonito G."/>
        </authorList>
    </citation>
    <scope>NUCLEOTIDE SEQUENCE</scope>
    <source>
        <strain evidence="9">KOD948</strain>
    </source>
</reference>
<dbReference type="Proteomes" id="UP000726737">
    <property type="component" value="Unassembled WGS sequence"/>
</dbReference>
<dbReference type="Gene3D" id="3.40.50.150">
    <property type="entry name" value="Vaccinia Virus protein VP39"/>
    <property type="match status" value="1"/>
</dbReference>
<proteinExistence type="predicted"/>
<comment type="subcellular location">
    <subcellularLocation>
        <location evidence="1">Mitochondrion</location>
    </subcellularLocation>
</comment>
<dbReference type="Pfam" id="PF09243">
    <property type="entry name" value="Rsm22"/>
    <property type="match status" value="2"/>
</dbReference>
<dbReference type="GO" id="GO:0046872">
    <property type="term" value="F:metal ion binding"/>
    <property type="evidence" value="ECO:0007669"/>
    <property type="project" value="UniProtKB-KW"/>
</dbReference>
<keyword evidence="9" id="KW-0687">Ribonucleoprotein</keyword>
<protein>
    <submittedName>
        <fullName evidence="9">37S ribosomal protein S22</fullName>
    </submittedName>
</protein>
<keyword evidence="4" id="KW-0408">Iron</keyword>
<keyword evidence="9" id="KW-0689">Ribosomal protein</keyword>
<dbReference type="SUPFAM" id="SSF53335">
    <property type="entry name" value="S-adenosyl-L-methionine-dependent methyltransferases"/>
    <property type="match status" value="1"/>
</dbReference>
<dbReference type="EMBL" id="JAAAJA010000652">
    <property type="protein sequence ID" value="KAG0250763.1"/>
    <property type="molecule type" value="Genomic_DNA"/>
</dbReference>
<evidence type="ECO:0000256" key="3">
    <source>
        <dbReference type="ARBA" id="ARBA00022946"/>
    </source>
</evidence>
<dbReference type="AlphaFoldDB" id="A0A9P6PRW0"/>
<feature type="compositionally biased region" description="Basic and acidic residues" evidence="8">
    <location>
        <begin position="646"/>
        <end position="658"/>
    </location>
</feature>
<dbReference type="GO" id="GO:0008168">
    <property type="term" value="F:methyltransferase activity"/>
    <property type="evidence" value="ECO:0007669"/>
    <property type="project" value="InterPro"/>
</dbReference>
<evidence type="ECO:0000256" key="6">
    <source>
        <dbReference type="ARBA" id="ARBA00023128"/>
    </source>
</evidence>
<evidence type="ECO:0000256" key="7">
    <source>
        <dbReference type="ARBA" id="ARBA00045681"/>
    </source>
</evidence>
<dbReference type="InterPro" id="IPR015324">
    <property type="entry name" value="Ribosomal_Rsm22-like"/>
</dbReference>
<comment type="caution">
    <text evidence="9">The sequence shown here is derived from an EMBL/GenBank/DDBJ whole genome shotgun (WGS) entry which is preliminary data.</text>
</comment>
<dbReference type="OrthoDB" id="421327at2759"/>